<dbReference type="EMBL" id="CP144700">
    <property type="protein sequence ID" value="WVZ26309.1"/>
    <property type="molecule type" value="Genomic_DNA"/>
</dbReference>
<feature type="region of interest" description="Disordered" evidence="2">
    <location>
        <begin position="29"/>
        <end position="57"/>
    </location>
</feature>
<evidence type="ECO:0000313" key="4">
    <source>
        <dbReference type="Proteomes" id="UP001374535"/>
    </source>
</evidence>
<reference evidence="3 4" key="1">
    <citation type="journal article" date="2023" name="Life. Sci Alliance">
        <title>Evolutionary insights into 3D genome organization and epigenetic landscape of Vigna mungo.</title>
        <authorList>
            <person name="Junaid A."/>
            <person name="Singh B."/>
            <person name="Bhatia S."/>
        </authorList>
    </citation>
    <scope>NUCLEOTIDE SEQUENCE [LARGE SCALE GENOMIC DNA]</scope>
    <source>
        <strain evidence="3">Urdbean</strain>
    </source>
</reference>
<feature type="coiled-coil region" evidence="1">
    <location>
        <begin position="222"/>
        <end position="302"/>
    </location>
</feature>
<accession>A0AAQ3PH26</accession>
<dbReference type="AlphaFoldDB" id="A0AAQ3PH26"/>
<sequence length="319" mass="36858">MVELESVEDNRGSKEYVYDVEESIEYCASSATNATAKRGPKEKSTKSTETVANEHSQRLEESIKQVVEIHDTDNSGIKYSSLDLENCLQQLDENPFAILDLLYYELSPSLKQSNDATTLLNEFRTLVFSNSLLKKIPDQSYRQQVAESLQKLHTYRGKITKEQEAGLDTFRELYNKAVDISQDKMVTEDNQAKLASEKRDLYNKLEHSKLKIQQFDTTISTCKSQRENLQKRQREIQKAIKTLQQENEALEKDSSRLEVLYSEQQTKKKETLESVKCISISVVQTTKQLEELEKKRLSLASAYEDLKEPYQRMKTKPPF</sequence>
<evidence type="ECO:0000256" key="1">
    <source>
        <dbReference type="SAM" id="Coils"/>
    </source>
</evidence>
<name>A0AAQ3PH26_VIGMU</name>
<keyword evidence="4" id="KW-1185">Reference proteome</keyword>
<organism evidence="3 4">
    <name type="scientific">Vigna mungo</name>
    <name type="common">Black gram</name>
    <name type="synonym">Phaseolus mungo</name>
    <dbReference type="NCBI Taxonomy" id="3915"/>
    <lineage>
        <taxon>Eukaryota</taxon>
        <taxon>Viridiplantae</taxon>
        <taxon>Streptophyta</taxon>
        <taxon>Embryophyta</taxon>
        <taxon>Tracheophyta</taxon>
        <taxon>Spermatophyta</taxon>
        <taxon>Magnoliopsida</taxon>
        <taxon>eudicotyledons</taxon>
        <taxon>Gunneridae</taxon>
        <taxon>Pentapetalae</taxon>
        <taxon>rosids</taxon>
        <taxon>fabids</taxon>
        <taxon>Fabales</taxon>
        <taxon>Fabaceae</taxon>
        <taxon>Papilionoideae</taxon>
        <taxon>50 kb inversion clade</taxon>
        <taxon>NPAAA clade</taxon>
        <taxon>indigoferoid/millettioid clade</taxon>
        <taxon>Phaseoleae</taxon>
        <taxon>Vigna</taxon>
    </lineage>
</organism>
<proteinExistence type="predicted"/>
<evidence type="ECO:0000313" key="3">
    <source>
        <dbReference type="EMBL" id="WVZ26309.1"/>
    </source>
</evidence>
<protein>
    <submittedName>
        <fullName evidence="3">Uncharacterized protein</fullName>
    </submittedName>
</protein>
<dbReference type="Proteomes" id="UP001374535">
    <property type="component" value="Chromosome 1"/>
</dbReference>
<keyword evidence="1" id="KW-0175">Coiled coil</keyword>
<gene>
    <name evidence="3" type="ORF">V8G54_004853</name>
</gene>
<evidence type="ECO:0000256" key="2">
    <source>
        <dbReference type="SAM" id="MobiDB-lite"/>
    </source>
</evidence>